<dbReference type="InterPro" id="IPR002347">
    <property type="entry name" value="SDR_fam"/>
</dbReference>
<evidence type="ECO:0000313" key="5">
    <source>
        <dbReference type="Proteomes" id="UP000789595"/>
    </source>
</evidence>
<dbReference type="PRINTS" id="PR00081">
    <property type="entry name" value="GDHRDH"/>
</dbReference>
<dbReference type="Pfam" id="PF13561">
    <property type="entry name" value="adh_short_C2"/>
    <property type="match status" value="1"/>
</dbReference>
<dbReference type="Gene3D" id="3.40.50.720">
    <property type="entry name" value="NAD(P)-binding Rossmann-like Domain"/>
    <property type="match status" value="1"/>
</dbReference>
<dbReference type="PANTHER" id="PTHR43639">
    <property type="entry name" value="OXIDOREDUCTASE, SHORT-CHAIN DEHYDROGENASE/REDUCTASE FAMILY (AFU_ORTHOLOGUE AFUA_5G02870)"/>
    <property type="match status" value="1"/>
</dbReference>
<keyword evidence="2" id="KW-0560">Oxidoreductase</keyword>
<evidence type="ECO:0000256" key="1">
    <source>
        <dbReference type="ARBA" id="ARBA00006484"/>
    </source>
</evidence>
<gene>
    <name evidence="4" type="ORF">PECAL_4P01550</name>
</gene>
<dbReference type="OrthoDB" id="1393670at2759"/>
<dbReference type="NCBIfam" id="NF006393">
    <property type="entry name" value="PRK08642.1"/>
    <property type="match status" value="1"/>
</dbReference>
<dbReference type="GO" id="GO:0016491">
    <property type="term" value="F:oxidoreductase activity"/>
    <property type="evidence" value="ECO:0007669"/>
    <property type="project" value="UniProtKB-KW"/>
</dbReference>
<dbReference type="AlphaFoldDB" id="A0A8J2SRB7"/>
<protein>
    <submittedName>
        <fullName evidence="4">Uncharacterized protein</fullName>
    </submittedName>
</protein>
<feature type="signal peptide" evidence="3">
    <location>
        <begin position="1"/>
        <end position="17"/>
    </location>
</feature>
<sequence length="278" mass="28679">MLTRLLLSMAAVVSSAADECSAPAGQLAGRLVVITGASRGVGAELARTFASEGAMVVVNYFQSKEKAETVVAEIGEQALAVYGDVRVKADMDALVATAEAHFGAKVSVLVNNALQSYKFDPTSASASLKTVSWESIDAQMRGTVQGAVNAAQACLPSFEATKYGKIVNVGTNLVYNPVVTYYDYSAAKAALVSVTRNLAAELGPLGVRVNLVAGGLLERTDASSLTTDEVFGYVAGATPLRKTTTVEDFATACVFFAAPASDAVTGQSLSVDGGLTMP</sequence>
<proteinExistence type="inferred from homology"/>
<name>A0A8J2SRB7_9STRA</name>
<comment type="similarity">
    <text evidence="1">Belongs to the short-chain dehydrogenases/reductases (SDR) family.</text>
</comment>
<evidence type="ECO:0000256" key="3">
    <source>
        <dbReference type="SAM" id="SignalP"/>
    </source>
</evidence>
<dbReference type="PRINTS" id="PR00080">
    <property type="entry name" value="SDRFAMILY"/>
</dbReference>
<comment type="caution">
    <text evidence="4">The sequence shown here is derived from an EMBL/GenBank/DDBJ whole genome shotgun (WGS) entry which is preliminary data.</text>
</comment>
<dbReference type="InterPro" id="IPR036291">
    <property type="entry name" value="NAD(P)-bd_dom_sf"/>
</dbReference>
<feature type="chain" id="PRO_5035318793" evidence="3">
    <location>
        <begin position="18"/>
        <end position="278"/>
    </location>
</feature>
<dbReference type="SUPFAM" id="SSF51735">
    <property type="entry name" value="NAD(P)-binding Rossmann-fold domains"/>
    <property type="match status" value="1"/>
</dbReference>
<keyword evidence="3" id="KW-0732">Signal</keyword>
<accession>A0A8J2SRB7</accession>
<evidence type="ECO:0000256" key="2">
    <source>
        <dbReference type="ARBA" id="ARBA00023002"/>
    </source>
</evidence>
<organism evidence="4 5">
    <name type="scientific">Pelagomonas calceolata</name>
    <dbReference type="NCBI Taxonomy" id="35677"/>
    <lineage>
        <taxon>Eukaryota</taxon>
        <taxon>Sar</taxon>
        <taxon>Stramenopiles</taxon>
        <taxon>Ochrophyta</taxon>
        <taxon>Pelagophyceae</taxon>
        <taxon>Pelagomonadales</taxon>
        <taxon>Pelagomonadaceae</taxon>
        <taxon>Pelagomonas</taxon>
    </lineage>
</organism>
<keyword evidence="5" id="KW-1185">Reference proteome</keyword>
<dbReference type="PANTHER" id="PTHR43639:SF1">
    <property type="entry name" value="SHORT-CHAIN DEHYDROGENASE_REDUCTASE FAMILY PROTEIN"/>
    <property type="match status" value="1"/>
</dbReference>
<dbReference type="Proteomes" id="UP000789595">
    <property type="component" value="Unassembled WGS sequence"/>
</dbReference>
<reference evidence="4" key="1">
    <citation type="submission" date="2021-11" db="EMBL/GenBank/DDBJ databases">
        <authorList>
            <consortium name="Genoscope - CEA"/>
            <person name="William W."/>
        </authorList>
    </citation>
    <scope>NUCLEOTIDE SEQUENCE</scope>
</reference>
<dbReference type="EMBL" id="CAKKNE010000004">
    <property type="protein sequence ID" value="CAH0372991.1"/>
    <property type="molecule type" value="Genomic_DNA"/>
</dbReference>
<evidence type="ECO:0000313" key="4">
    <source>
        <dbReference type="EMBL" id="CAH0372991.1"/>
    </source>
</evidence>